<dbReference type="AlphaFoldDB" id="A0A9P6AGU4"/>
<evidence type="ECO:0000313" key="2">
    <source>
        <dbReference type="Proteomes" id="UP000886523"/>
    </source>
</evidence>
<organism evidence="1 2">
    <name type="scientific">Hydnum rufescens UP504</name>
    <dbReference type="NCBI Taxonomy" id="1448309"/>
    <lineage>
        <taxon>Eukaryota</taxon>
        <taxon>Fungi</taxon>
        <taxon>Dikarya</taxon>
        <taxon>Basidiomycota</taxon>
        <taxon>Agaricomycotina</taxon>
        <taxon>Agaricomycetes</taxon>
        <taxon>Cantharellales</taxon>
        <taxon>Hydnaceae</taxon>
        <taxon>Hydnum</taxon>
    </lineage>
</organism>
<accession>A0A9P6AGU4</accession>
<dbReference type="OrthoDB" id="9927103at2759"/>
<dbReference type="Proteomes" id="UP000886523">
    <property type="component" value="Unassembled WGS sequence"/>
</dbReference>
<reference evidence="1" key="1">
    <citation type="journal article" date="2020" name="Nat. Commun.">
        <title>Large-scale genome sequencing of mycorrhizal fungi provides insights into the early evolution of symbiotic traits.</title>
        <authorList>
            <person name="Miyauchi S."/>
            <person name="Kiss E."/>
            <person name="Kuo A."/>
            <person name="Drula E."/>
            <person name="Kohler A."/>
            <person name="Sanchez-Garcia M."/>
            <person name="Morin E."/>
            <person name="Andreopoulos B."/>
            <person name="Barry K.W."/>
            <person name="Bonito G."/>
            <person name="Buee M."/>
            <person name="Carver A."/>
            <person name="Chen C."/>
            <person name="Cichocki N."/>
            <person name="Clum A."/>
            <person name="Culley D."/>
            <person name="Crous P.W."/>
            <person name="Fauchery L."/>
            <person name="Girlanda M."/>
            <person name="Hayes R.D."/>
            <person name="Keri Z."/>
            <person name="LaButti K."/>
            <person name="Lipzen A."/>
            <person name="Lombard V."/>
            <person name="Magnuson J."/>
            <person name="Maillard F."/>
            <person name="Murat C."/>
            <person name="Nolan M."/>
            <person name="Ohm R.A."/>
            <person name="Pangilinan J."/>
            <person name="Pereira M.F."/>
            <person name="Perotto S."/>
            <person name="Peter M."/>
            <person name="Pfister S."/>
            <person name="Riley R."/>
            <person name="Sitrit Y."/>
            <person name="Stielow J.B."/>
            <person name="Szollosi G."/>
            <person name="Zifcakova L."/>
            <person name="Stursova M."/>
            <person name="Spatafora J.W."/>
            <person name="Tedersoo L."/>
            <person name="Vaario L.M."/>
            <person name="Yamada A."/>
            <person name="Yan M."/>
            <person name="Wang P."/>
            <person name="Xu J."/>
            <person name="Bruns T."/>
            <person name="Baldrian P."/>
            <person name="Vilgalys R."/>
            <person name="Dunand C."/>
            <person name="Henrissat B."/>
            <person name="Grigoriev I.V."/>
            <person name="Hibbett D."/>
            <person name="Nagy L.G."/>
            <person name="Martin F.M."/>
        </authorList>
    </citation>
    <scope>NUCLEOTIDE SEQUENCE</scope>
    <source>
        <strain evidence="1">UP504</strain>
    </source>
</reference>
<evidence type="ECO:0000313" key="1">
    <source>
        <dbReference type="EMBL" id="KAF9505625.1"/>
    </source>
</evidence>
<protein>
    <submittedName>
        <fullName evidence="1">Uncharacterized protein</fullName>
    </submittedName>
</protein>
<comment type="caution">
    <text evidence="1">The sequence shown here is derived from an EMBL/GenBank/DDBJ whole genome shotgun (WGS) entry which is preliminary data.</text>
</comment>
<sequence length="159" mass="17145">MCEAIQPNSTDWNDHENVSVEQQDALAQARDSAGLKIRVCSGVQGMRCNMHMYLSVVGEEVESGNVMGVRSQGWGENEAVELVATVLSNLVEGEVLQMWGEISQGGTGTPVVPVLGEQVWTTYIWKSYLKTTSLMAKFAHASVVLGGALPGSEVDEMLT</sequence>
<dbReference type="EMBL" id="MU129143">
    <property type="protein sequence ID" value="KAF9505625.1"/>
    <property type="molecule type" value="Genomic_DNA"/>
</dbReference>
<keyword evidence="2" id="KW-1185">Reference proteome</keyword>
<proteinExistence type="predicted"/>
<name>A0A9P6AGU4_9AGAM</name>
<gene>
    <name evidence="1" type="ORF">BS47DRAFT_1367907</name>
</gene>